<name>A0A2M6WN01_9BACT</name>
<evidence type="ECO:0000256" key="9">
    <source>
        <dbReference type="ARBA" id="ARBA00022723"/>
    </source>
</evidence>
<proteinExistence type="inferred from homology"/>
<feature type="domain" description="ATP-grasp" evidence="22">
    <location>
        <begin position="141"/>
        <end position="351"/>
    </location>
</feature>
<gene>
    <name evidence="19" type="primary">ddl</name>
    <name evidence="23" type="ORF">COU00_00640</name>
</gene>
<comment type="subcellular location">
    <subcellularLocation>
        <location evidence="3 19">Cytoplasm</location>
    </subcellularLocation>
</comment>
<evidence type="ECO:0000256" key="15">
    <source>
        <dbReference type="ARBA" id="ARBA00023211"/>
    </source>
</evidence>
<evidence type="ECO:0000256" key="16">
    <source>
        <dbReference type="ARBA" id="ARBA00023316"/>
    </source>
</evidence>
<evidence type="ECO:0000259" key="22">
    <source>
        <dbReference type="PROSITE" id="PS50975"/>
    </source>
</evidence>
<evidence type="ECO:0000256" key="18">
    <source>
        <dbReference type="ARBA" id="ARBA00060592"/>
    </source>
</evidence>
<feature type="binding site" evidence="20">
    <location>
        <position position="322"/>
    </location>
    <ligand>
        <name>Mg(2+)</name>
        <dbReference type="ChEBI" id="CHEBI:18420"/>
        <label>2</label>
    </ligand>
</feature>
<dbReference type="NCBIfam" id="NF002528">
    <property type="entry name" value="PRK01966.1-4"/>
    <property type="match status" value="1"/>
</dbReference>
<dbReference type="EMBL" id="PFAS01000006">
    <property type="protein sequence ID" value="PIT94168.1"/>
    <property type="molecule type" value="Genomic_DNA"/>
</dbReference>
<keyword evidence="7 19" id="KW-0963">Cytoplasm</keyword>
<evidence type="ECO:0000256" key="11">
    <source>
        <dbReference type="ARBA" id="ARBA00022840"/>
    </source>
</evidence>
<dbReference type="InterPro" id="IPR016185">
    <property type="entry name" value="PreATP-grasp_dom_sf"/>
</dbReference>
<dbReference type="InterPro" id="IPR000291">
    <property type="entry name" value="D-Ala_lig_Van_CS"/>
</dbReference>
<dbReference type="Proteomes" id="UP000229335">
    <property type="component" value="Unassembled WGS sequence"/>
</dbReference>
<dbReference type="GO" id="GO:0008360">
    <property type="term" value="P:regulation of cell shape"/>
    <property type="evidence" value="ECO:0007669"/>
    <property type="project" value="UniProtKB-KW"/>
</dbReference>
<dbReference type="Gene3D" id="3.30.1490.20">
    <property type="entry name" value="ATP-grasp fold, A domain"/>
    <property type="match status" value="1"/>
</dbReference>
<sequence>MTIGVFFGSRSPEHDVSIITGEFIISGLKKLNYNVVPIYLDKQGRWFLGEELGKLAFFKDGGDLTKLKPYYLDLENSRGRMVFKQKGLFGQEIEINLAFPAFHGQNGEDGTAPGLFELCDLPYVGCDVASSAIAMDKVLTKELYLAHNILTAKFIAFNAHEFEHNQDIIMKKIAELKYPLFVKPARLGSSIGITKVKDNEGLQNAIEVALHYDGKILAEEGVENLMDVTCAVLGNDEPQASVLQESLFGDDLFSYEDKYLDEGGAQLGNAESKLVIPARLDEGTTRSAQELAKRIFKLFGCSGTARVDFLYDKKEGKMYANEINTMPGTLYHHLWAKSGVEFEDLLQKLIKLAREKYAEKKELTSTFESDILAQANSLKLKQ</sequence>
<evidence type="ECO:0000256" key="1">
    <source>
        <dbReference type="ARBA" id="ARBA00001936"/>
    </source>
</evidence>
<evidence type="ECO:0000256" key="6">
    <source>
        <dbReference type="ARBA" id="ARBA00012216"/>
    </source>
</evidence>
<dbReference type="PANTHER" id="PTHR23132:SF25">
    <property type="entry name" value="D-ALANINE--D-ALANINE LIGASE A"/>
    <property type="match status" value="1"/>
</dbReference>
<evidence type="ECO:0000256" key="4">
    <source>
        <dbReference type="ARBA" id="ARBA00004752"/>
    </source>
</evidence>
<dbReference type="Gene3D" id="3.30.470.20">
    <property type="entry name" value="ATP-grasp fold, B domain"/>
    <property type="match status" value="1"/>
</dbReference>
<dbReference type="InterPro" id="IPR011761">
    <property type="entry name" value="ATP-grasp"/>
</dbReference>
<dbReference type="InterPro" id="IPR005905">
    <property type="entry name" value="D_ala_D_ala"/>
</dbReference>
<dbReference type="AlphaFoldDB" id="A0A2M6WN01"/>
<dbReference type="UniPathway" id="UPA00219"/>
<dbReference type="InterPro" id="IPR013815">
    <property type="entry name" value="ATP_grasp_subdomain_1"/>
</dbReference>
<keyword evidence="16 19" id="KW-0961">Cell wall biogenesis/degradation</keyword>
<comment type="pathway">
    <text evidence="18">Glycan biosynthesis.</text>
</comment>
<evidence type="ECO:0000256" key="20">
    <source>
        <dbReference type="PIRSR" id="PIRSR039102-3"/>
    </source>
</evidence>
<keyword evidence="12 20" id="KW-0460">Magnesium</keyword>
<comment type="pathway">
    <text evidence="4 19">Cell wall biogenesis; peptidoglycan biosynthesis.</text>
</comment>
<evidence type="ECO:0000256" key="14">
    <source>
        <dbReference type="ARBA" id="ARBA00022984"/>
    </source>
</evidence>
<protein>
    <recommendedName>
        <fullName evidence="6 19">D-alanine--D-alanine ligase</fullName>
        <ecNumber evidence="6 19">6.3.2.4</ecNumber>
    </recommendedName>
    <alternativeName>
        <fullName evidence="19">D-Ala-D-Ala ligase</fullName>
    </alternativeName>
    <alternativeName>
        <fullName evidence="19">D-alanylalanine synthetase</fullName>
    </alternativeName>
</protein>
<keyword evidence="10 21" id="KW-0547">Nucleotide-binding</keyword>
<dbReference type="GO" id="GO:0046872">
    <property type="term" value="F:metal ion binding"/>
    <property type="evidence" value="ECO:0007669"/>
    <property type="project" value="UniProtKB-KW"/>
</dbReference>
<dbReference type="Pfam" id="PF01820">
    <property type="entry name" value="Dala_Dala_lig_N"/>
    <property type="match status" value="1"/>
</dbReference>
<evidence type="ECO:0000256" key="8">
    <source>
        <dbReference type="ARBA" id="ARBA00022598"/>
    </source>
</evidence>
<dbReference type="Gene3D" id="3.40.50.20">
    <property type="match status" value="1"/>
</dbReference>
<comment type="similarity">
    <text evidence="5 19">Belongs to the D-alanine--D-alanine ligase family.</text>
</comment>
<accession>A0A2M6WN01</accession>
<keyword evidence="13 19" id="KW-0133">Cell shape</keyword>
<evidence type="ECO:0000313" key="23">
    <source>
        <dbReference type="EMBL" id="PIT94168.1"/>
    </source>
</evidence>
<feature type="binding site" evidence="20">
    <location>
        <position position="324"/>
    </location>
    <ligand>
        <name>Mg(2+)</name>
        <dbReference type="ChEBI" id="CHEBI:18420"/>
        <label>2</label>
    </ligand>
</feature>
<evidence type="ECO:0000256" key="21">
    <source>
        <dbReference type="PROSITE-ProRule" id="PRU00409"/>
    </source>
</evidence>
<dbReference type="InterPro" id="IPR011127">
    <property type="entry name" value="Dala_Dala_lig_N"/>
</dbReference>
<evidence type="ECO:0000256" key="2">
    <source>
        <dbReference type="ARBA" id="ARBA00003921"/>
    </source>
</evidence>
<dbReference type="GO" id="GO:0005829">
    <property type="term" value="C:cytosol"/>
    <property type="evidence" value="ECO:0007669"/>
    <property type="project" value="TreeGrafter"/>
</dbReference>
<evidence type="ECO:0000256" key="13">
    <source>
        <dbReference type="ARBA" id="ARBA00022960"/>
    </source>
</evidence>
<keyword evidence="11 21" id="KW-0067">ATP-binding</keyword>
<dbReference type="NCBIfam" id="TIGR01205">
    <property type="entry name" value="D_ala_D_alaTIGR"/>
    <property type="match status" value="1"/>
</dbReference>
<dbReference type="GO" id="GO:0071555">
    <property type="term" value="P:cell wall organization"/>
    <property type="evidence" value="ECO:0007669"/>
    <property type="project" value="UniProtKB-KW"/>
</dbReference>
<evidence type="ECO:0000256" key="3">
    <source>
        <dbReference type="ARBA" id="ARBA00004496"/>
    </source>
</evidence>
<dbReference type="SUPFAM" id="SSF56059">
    <property type="entry name" value="Glutathione synthetase ATP-binding domain-like"/>
    <property type="match status" value="1"/>
</dbReference>
<keyword evidence="9 20" id="KW-0479">Metal-binding</keyword>
<dbReference type="PIRSF" id="PIRSF039102">
    <property type="entry name" value="Ddl/VanB"/>
    <property type="match status" value="1"/>
</dbReference>
<evidence type="ECO:0000256" key="10">
    <source>
        <dbReference type="ARBA" id="ARBA00022741"/>
    </source>
</evidence>
<dbReference type="FunFam" id="3.30.1490.20:FF:000007">
    <property type="entry name" value="D-alanine--D-alanine ligase"/>
    <property type="match status" value="1"/>
</dbReference>
<evidence type="ECO:0000256" key="7">
    <source>
        <dbReference type="ARBA" id="ARBA00022490"/>
    </source>
</evidence>
<dbReference type="SUPFAM" id="SSF52440">
    <property type="entry name" value="PreATP-grasp domain"/>
    <property type="match status" value="1"/>
</dbReference>
<dbReference type="HAMAP" id="MF_00047">
    <property type="entry name" value="Dala_Dala_lig"/>
    <property type="match status" value="1"/>
</dbReference>
<comment type="cofactor">
    <cofactor evidence="1">
        <name>Mn(2+)</name>
        <dbReference type="ChEBI" id="CHEBI:29035"/>
    </cofactor>
</comment>
<keyword evidence="14 19" id="KW-0573">Peptidoglycan synthesis</keyword>
<keyword evidence="15 20" id="KW-0464">Manganese</keyword>
<comment type="cofactor">
    <cofactor evidence="20">
        <name>Mg(2+)</name>
        <dbReference type="ChEBI" id="CHEBI:18420"/>
    </cofactor>
    <cofactor evidence="20">
        <name>Mn(2+)</name>
        <dbReference type="ChEBI" id="CHEBI:29035"/>
    </cofactor>
    <text evidence="20">Binds 2 magnesium or manganese ions per subunit.</text>
</comment>
<comment type="function">
    <text evidence="2 19">Cell wall formation.</text>
</comment>
<evidence type="ECO:0000256" key="12">
    <source>
        <dbReference type="ARBA" id="ARBA00022842"/>
    </source>
</evidence>
<evidence type="ECO:0000256" key="5">
    <source>
        <dbReference type="ARBA" id="ARBA00010871"/>
    </source>
</evidence>
<dbReference type="PROSITE" id="PS00843">
    <property type="entry name" value="DALA_DALA_LIGASE_1"/>
    <property type="match status" value="1"/>
</dbReference>
<evidence type="ECO:0000313" key="24">
    <source>
        <dbReference type="Proteomes" id="UP000229335"/>
    </source>
</evidence>
<dbReference type="Pfam" id="PF07478">
    <property type="entry name" value="Dala_Dala_lig_C"/>
    <property type="match status" value="1"/>
</dbReference>
<dbReference type="InterPro" id="IPR011095">
    <property type="entry name" value="Dala_Dala_lig_C"/>
</dbReference>
<evidence type="ECO:0000256" key="19">
    <source>
        <dbReference type="HAMAP-Rule" id="MF_00047"/>
    </source>
</evidence>
<reference evidence="24" key="1">
    <citation type="submission" date="2017-09" db="EMBL/GenBank/DDBJ databases">
        <title>Depth-based differentiation of microbial function through sediment-hosted aquifers and enrichment of novel symbionts in the deep terrestrial subsurface.</title>
        <authorList>
            <person name="Probst A.J."/>
            <person name="Ladd B."/>
            <person name="Jarett J.K."/>
            <person name="Geller-Mcgrath D.E."/>
            <person name="Sieber C.M.K."/>
            <person name="Emerson J.B."/>
            <person name="Anantharaman K."/>
            <person name="Thomas B.C."/>
            <person name="Malmstrom R."/>
            <person name="Stieglmeier M."/>
            <person name="Klingl A."/>
            <person name="Woyke T."/>
            <person name="Ryan C.M."/>
            <person name="Banfield J.F."/>
        </authorList>
    </citation>
    <scope>NUCLEOTIDE SEQUENCE [LARGE SCALE GENOMIC DNA]</scope>
</reference>
<dbReference type="PANTHER" id="PTHR23132">
    <property type="entry name" value="D-ALANINE--D-ALANINE LIGASE"/>
    <property type="match status" value="1"/>
</dbReference>
<evidence type="ECO:0000256" key="17">
    <source>
        <dbReference type="ARBA" id="ARBA00047614"/>
    </source>
</evidence>
<dbReference type="GO" id="GO:0008716">
    <property type="term" value="F:D-alanine-D-alanine ligase activity"/>
    <property type="evidence" value="ECO:0007669"/>
    <property type="project" value="UniProtKB-UniRule"/>
</dbReference>
<feature type="binding site" evidence="20">
    <location>
        <position position="308"/>
    </location>
    <ligand>
        <name>Mg(2+)</name>
        <dbReference type="ChEBI" id="CHEBI:18420"/>
        <label>1</label>
    </ligand>
</feature>
<keyword evidence="8 19" id="KW-0436">Ligase</keyword>
<dbReference type="PROSITE" id="PS50975">
    <property type="entry name" value="ATP_GRASP"/>
    <property type="match status" value="1"/>
</dbReference>
<dbReference type="GO" id="GO:0005524">
    <property type="term" value="F:ATP binding"/>
    <property type="evidence" value="ECO:0007669"/>
    <property type="project" value="UniProtKB-UniRule"/>
</dbReference>
<comment type="catalytic activity">
    <reaction evidence="17 19">
        <text>2 D-alanine + ATP = D-alanyl-D-alanine + ADP + phosphate + H(+)</text>
        <dbReference type="Rhea" id="RHEA:11224"/>
        <dbReference type="ChEBI" id="CHEBI:15378"/>
        <dbReference type="ChEBI" id="CHEBI:30616"/>
        <dbReference type="ChEBI" id="CHEBI:43474"/>
        <dbReference type="ChEBI" id="CHEBI:57416"/>
        <dbReference type="ChEBI" id="CHEBI:57822"/>
        <dbReference type="ChEBI" id="CHEBI:456216"/>
        <dbReference type="EC" id="6.3.2.4"/>
    </reaction>
</comment>
<comment type="caution">
    <text evidence="23">The sequence shown here is derived from an EMBL/GenBank/DDBJ whole genome shotgun (WGS) entry which is preliminary data.</text>
</comment>
<feature type="binding site" evidence="20">
    <location>
        <position position="322"/>
    </location>
    <ligand>
        <name>Mg(2+)</name>
        <dbReference type="ChEBI" id="CHEBI:18420"/>
        <label>1</label>
    </ligand>
</feature>
<dbReference type="GO" id="GO:0009252">
    <property type="term" value="P:peptidoglycan biosynthetic process"/>
    <property type="evidence" value="ECO:0007669"/>
    <property type="project" value="UniProtKB-UniRule"/>
</dbReference>
<organism evidence="23 24">
    <name type="scientific">Candidatus Falkowbacteria bacterium CG10_big_fil_rev_8_21_14_0_10_43_11</name>
    <dbReference type="NCBI Taxonomy" id="1974568"/>
    <lineage>
        <taxon>Bacteria</taxon>
        <taxon>Candidatus Falkowiibacteriota</taxon>
    </lineage>
</organism>
<dbReference type="EC" id="6.3.2.4" evidence="6 19"/>
<dbReference type="PROSITE" id="PS00844">
    <property type="entry name" value="DALA_DALA_LIGASE_2"/>
    <property type="match status" value="1"/>
</dbReference>